<evidence type="ECO:0000256" key="3">
    <source>
        <dbReference type="ARBA" id="ARBA00022723"/>
    </source>
</evidence>
<sequence length="392" mass="44710">MLINCPELMERPNMSLSLTESPLTLNLVTDEGLEPISPLWLRERTQDPEQLDEVTTQRLFDSHAIDVNIALTAAQSVDDTHMEFTFSDGHCEVYDLTLLAHELQGITPFPKAESWDASIDQQAQRVDWEKMGNNEDFQQALKAYLRFGYIVVTNVPTDPKRILEVAGHFGYVKDTNFGSYFEVYSRPAGNDLAYRSVALGPHTDNPYRDPVPGIQMLHCLVNETTGGLSTLVDSLNALKQLKQEMPQGYELLRTTPVGFRFLDDGTELTTRRCVIRENGDGEPIGVNYSPRLDSLPHMSLENTRQYHQARQRLGQLFQHPDNEIRFQLESGELMMFDNTRVLHGRTAFDTNEGHRHLQGCYMHGDGPRERFATTLMHQRQAQAQQENREEMA</sequence>
<dbReference type="Proteomes" id="UP000319941">
    <property type="component" value="Unassembled WGS sequence"/>
</dbReference>
<comment type="caution">
    <text evidence="8">The sequence shown here is derived from an EMBL/GenBank/DDBJ whole genome shotgun (WGS) entry which is preliminary data.</text>
</comment>
<feature type="domain" description="TauD/TfdA-like" evidence="7">
    <location>
        <begin position="122"/>
        <end position="361"/>
    </location>
</feature>
<keyword evidence="6" id="KW-0408">Iron</keyword>
<dbReference type="SUPFAM" id="SSF51197">
    <property type="entry name" value="Clavaminate synthase-like"/>
    <property type="match status" value="1"/>
</dbReference>
<keyword evidence="9" id="KW-1185">Reference proteome</keyword>
<dbReference type="GO" id="GO:0046872">
    <property type="term" value="F:metal ion binding"/>
    <property type="evidence" value="ECO:0007669"/>
    <property type="project" value="UniProtKB-KW"/>
</dbReference>
<dbReference type="InterPro" id="IPR038492">
    <property type="entry name" value="GBBH-like_N_sf"/>
</dbReference>
<name>A0A558HQD2_9GAMM</name>
<keyword evidence="5" id="KW-0560">Oxidoreductase</keyword>
<comment type="cofactor">
    <cofactor evidence="1">
        <name>Fe(2+)</name>
        <dbReference type="ChEBI" id="CHEBI:29033"/>
    </cofactor>
</comment>
<evidence type="ECO:0000259" key="7">
    <source>
        <dbReference type="Pfam" id="PF02668"/>
    </source>
</evidence>
<keyword evidence="4" id="KW-0223">Dioxygenase</keyword>
<reference evidence="8 9" key="1">
    <citation type="submission" date="2019-07" db="EMBL/GenBank/DDBJ databases">
        <title>Diversity of Bacteria from Kongsfjorden, Arctic.</title>
        <authorList>
            <person name="Yu Y."/>
        </authorList>
    </citation>
    <scope>NUCLEOTIDE SEQUENCE [LARGE SCALE GENOMIC DNA]</scope>
    <source>
        <strain evidence="8 9">SM1923</strain>
    </source>
</reference>
<gene>
    <name evidence="8" type="ORF">FQP86_07470</name>
</gene>
<organism evidence="8 9">
    <name type="scientific">Cobetia crustatorum</name>
    <dbReference type="NCBI Taxonomy" id="553385"/>
    <lineage>
        <taxon>Bacteria</taxon>
        <taxon>Pseudomonadati</taxon>
        <taxon>Pseudomonadota</taxon>
        <taxon>Gammaproteobacteria</taxon>
        <taxon>Oceanospirillales</taxon>
        <taxon>Halomonadaceae</taxon>
        <taxon>Cobetia</taxon>
    </lineage>
</organism>
<dbReference type="InterPro" id="IPR042098">
    <property type="entry name" value="TauD-like_sf"/>
</dbReference>
<proteinExistence type="inferred from homology"/>
<protein>
    <submittedName>
        <fullName evidence="8">Gamma-butyrobetaine hydroxylase</fullName>
    </submittedName>
</protein>
<evidence type="ECO:0000256" key="6">
    <source>
        <dbReference type="ARBA" id="ARBA00023004"/>
    </source>
</evidence>
<dbReference type="EMBL" id="VNFH01000004">
    <property type="protein sequence ID" value="TVU71342.1"/>
    <property type="molecule type" value="Genomic_DNA"/>
</dbReference>
<evidence type="ECO:0000313" key="9">
    <source>
        <dbReference type="Proteomes" id="UP000319941"/>
    </source>
</evidence>
<dbReference type="Gene3D" id="3.60.130.10">
    <property type="entry name" value="Clavaminate synthase-like"/>
    <property type="match status" value="1"/>
</dbReference>
<dbReference type="Gene3D" id="3.30.2020.30">
    <property type="match status" value="1"/>
</dbReference>
<dbReference type="PANTHER" id="PTHR10696">
    <property type="entry name" value="GAMMA-BUTYROBETAINE HYDROXYLASE-RELATED"/>
    <property type="match status" value="1"/>
</dbReference>
<dbReference type="PANTHER" id="PTHR10696:SF25">
    <property type="entry name" value="OXIDOREDUCTASE AIM17-RELATED"/>
    <property type="match status" value="1"/>
</dbReference>
<evidence type="ECO:0000256" key="4">
    <source>
        <dbReference type="ARBA" id="ARBA00022964"/>
    </source>
</evidence>
<dbReference type="Pfam" id="PF02668">
    <property type="entry name" value="TauD"/>
    <property type="match status" value="1"/>
</dbReference>
<dbReference type="AlphaFoldDB" id="A0A558HQD2"/>
<dbReference type="OrthoDB" id="979809at2"/>
<dbReference type="InterPro" id="IPR003819">
    <property type="entry name" value="TauD/TfdA-like"/>
</dbReference>
<evidence type="ECO:0000256" key="1">
    <source>
        <dbReference type="ARBA" id="ARBA00001954"/>
    </source>
</evidence>
<dbReference type="CDD" id="cd00250">
    <property type="entry name" value="CAS_like"/>
    <property type="match status" value="1"/>
</dbReference>
<accession>A0A558HQD2</accession>
<evidence type="ECO:0000256" key="5">
    <source>
        <dbReference type="ARBA" id="ARBA00023002"/>
    </source>
</evidence>
<dbReference type="GO" id="GO:0045329">
    <property type="term" value="P:carnitine biosynthetic process"/>
    <property type="evidence" value="ECO:0007669"/>
    <property type="project" value="TreeGrafter"/>
</dbReference>
<dbReference type="GO" id="GO:0016706">
    <property type="term" value="F:2-oxoglutarate-dependent dioxygenase activity"/>
    <property type="evidence" value="ECO:0007669"/>
    <property type="project" value="UniProtKB-ARBA"/>
</dbReference>
<dbReference type="InterPro" id="IPR050411">
    <property type="entry name" value="AlphaKG_dependent_hydroxylases"/>
</dbReference>
<evidence type="ECO:0000313" key="8">
    <source>
        <dbReference type="EMBL" id="TVU71342.1"/>
    </source>
</evidence>
<evidence type="ECO:0000256" key="2">
    <source>
        <dbReference type="ARBA" id="ARBA00008654"/>
    </source>
</evidence>
<keyword evidence="3" id="KW-0479">Metal-binding</keyword>
<comment type="similarity">
    <text evidence="2">Belongs to the gamma-BBH/TMLD family.</text>
</comment>